<keyword evidence="1" id="KW-0812">Transmembrane</keyword>
<keyword evidence="1" id="KW-0472">Membrane</keyword>
<dbReference type="Pfam" id="PF07811">
    <property type="entry name" value="TadE"/>
    <property type="match status" value="1"/>
</dbReference>
<evidence type="ECO:0000313" key="3">
    <source>
        <dbReference type="EMBL" id="MFD1767175.1"/>
    </source>
</evidence>
<evidence type="ECO:0000256" key="1">
    <source>
        <dbReference type="SAM" id="Phobius"/>
    </source>
</evidence>
<keyword evidence="1" id="KW-1133">Transmembrane helix</keyword>
<feature type="transmembrane region" description="Helical" evidence="1">
    <location>
        <begin position="20"/>
        <end position="40"/>
    </location>
</feature>
<dbReference type="EMBL" id="JBHUEL010000009">
    <property type="protein sequence ID" value="MFD1767175.1"/>
    <property type="molecule type" value="Genomic_DNA"/>
</dbReference>
<keyword evidence="4" id="KW-1185">Reference proteome</keyword>
<organism evidence="3 4">
    <name type="scientific">Sphingorhabdus buctiana</name>
    <dbReference type="NCBI Taxonomy" id="1508805"/>
    <lineage>
        <taxon>Bacteria</taxon>
        <taxon>Pseudomonadati</taxon>
        <taxon>Pseudomonadota</taxon>
        <taxon>Alphaproteobacteria</taxon>
        <taxon>Sphingomonadales</taxon>
        <taxon>Sphingomonadaceae</taxon>
        <taxon>Sphingorhabdus</taxon>
    </lineage>
</organism>
<evidence type="ECO:0000313" key="4">
    <source>
        <dbReference type="Proteomes" id="UP001597215"/>
    </source>
</evidence>
<comment type="caution">
    <text evidence="3">The sequence shown here is derived from an EMBL/GenBank/DDBJ whole genome shotgun (WGS) entry which is preliminary data.</text>
</comment>
<gene>
    <name evidence="3" type="ORF">ACFSAG_10010</name>
</gene>
<reference evidence="4" key="1">
    <citation type="journal article" date="2019" name="Int. J. Syst. Evol. Microbiol.">
        <title>The Global Catalogue of Microorganisms (GCM) 10K type strain sequencing project: providing services to taxonomists for standard genome sequencing and annotation.</title>
        <authorList>
            <consortium name="The Broad Institute Genomics Platform"/>
            <consortium name="The Broad Institute Genome Sequencing Center for Infectious Disease"/>
            <person name="Wu L."/>
            <person name="Ma J."/>
        </authorList>
    </citation>
    <scope>NUCLEOTIDE SEQUENCE [LARGE SCALE GENOMIC DNA]</scope>
    <source>
        <strain evidence="4">CGMCC 1.12449</strain>
    </source>
</reference>
<dbReference type="Proteomes" id="UP001597215">
    <property type="component" value="Unassembled WGS sequence"/>
</dbReference>
<evidence type="ECO:0000259" key="2">
    <source>
        <dbReference type="Pfam" id="PF07811"/>
    </source>
</evidence>
<name>A0ABW4MEF6_9SPHN</name>
<proteinExistence type="predicted"/>
<accession>A0ABW4MEF6</accession>
<protein>
    <submittedName>
        <fullName evidence="3">TadE/TadG family type IV pilus assembly protein</fullName>
    </submittedName>
</protein>
<sequence length="170" mass="18117">MRVRQFLHDTKGASAAEMALVLPLLLVLMFGPFELAHYFWTEHKVVKGVRDGARYASRLGFTNYTCSDLTNATLKTQVQEITRTGQVSGGVAAVPDWVNDDVTVAVDCPDAALDASGDTAVQTGIYTGMDNAPIVTVSTTVTYTSLFQTLGFDATDLTVSASSQSAVMGI</sequence>
<feature type="domain" description="TadE-like" evidence="2">
    <location>
        <begin position="12"/>
        <end position="54"/>
    </location>
</feature>
<dbReference type="RefSeq" id="WP_381514237.1">
    <property type="nucleotide sequence ID" value="NZ_JBHUEL010000009.1"/>
</dbReference>
<dbReference type="InterPro" id="IPR012495">
    <property type="entry name" value="TadE-like_dom"/>
</dbReference>